<dbReference type="EC" id="4.2.1.-" evidence="3"/>
<name>A0A1I3D5S6_9FIRM</name>
<keyword evidence="5" id="KW-1185">Reference proteome</keyword>
<dbReference type="PANTHER" id="PTHR32022:SF10">
    <property type="entry name" value="D-GLUTAMATE CYCLASE, MITOCHONDRIAL"/>
    <property type="match status" value="1"/>
</dbReference>
<organism evidence="4 5">
    <name type="scientific">Tindallia magadiensis</name>
    <dbReference type="NCBI Taxonomy" id="69895"/>
    <lineage>
        <taxon>Bacteria</taxon>
        <taxon>Bacillati</taxon>
        <taxon>Bacillota</taxon>
        <taxon>Clostridia</taxon>
        <taxon>Peptostreptococcales</taxon>
        <taxon>Tindalliaceae</taxon>
        <taxon>Tindallia</taxon>
    </lineage>
</organism>
<gene>
    <name evidence="4" type="ORF">SAMN05192551_103158</name>
</gene>
<dbReference type="Pfam" id="PF07286">
    <property type="entry name" value="D-Glu_cyclase"/>
    <property type="match status" value="1"/>
</dbReference>
<dbReference type="EMBL" id="FOQA01000003">
    <property type="protein sequence ID" value="SFH81938.1"/>
    <property type="molecule type" value="Genomic_DNA"/>
</dbReference>
<dbReference type="STRING" id="69895.SAMN05192551_103158"/>
<dbReference type="Gene3D" id="3.30.2040.10">
    <property type="entry name" value="PSTPO5379-like domain"/>
    <property type="match status" value="1"/>
</dbReference>
<dbReference type="Proteomes" id="UP000199287">
    <property type="component" value="Unassembled WGS sequence"/>
</dbReference>
<protein>
    <recommendedName>
        <fullName evidence="3">Putative hydro-lyase SAMN05192551_103158</fullName>
        <ecNumber evidence="3">4.2.1.-</ecNumber>
    </recommendedName>
</protein>
<keyword evidence="2 3" id="KW-0456">Lyase</keyword>
<evidence type="ECO:0000313" key="5">
    <source>
        <dbReference type="Proteomes" id="UP000199287"/>
    </source>
</evidence>
<proteinExistence type="inferred from homology"/>
<evidence type="ECO:0000256" key="2">
    <source>
        <dbReference type="ARBA" id="ARBA00023239"/>
    </source>
</evidence>
<dbReference type="SUPFAM" id="SSF160920">
    <property type="entry name" value="PSTPO5379-like"/>
    <property type="match status" value="1"/>
</dbReference>
<dbReference type="InterPro" id="IPR009906">
    <property type="entry name" value="D-Glu_cyclase"/>
</dbReference>
<reference evidence="5" key="1">
    <citation type="submission" date="2016-10" db="EMBL/GenBank/DDBJ databases">
        <authorList>
            <person name="Varghese N."/>
            <person name="Submissions S."/>
        </authorList>
    </citation>
    <scope>NUCLEOTIDE SEQUENCE [LARGE SCALE GENOMIC DNA]</scope>
    <source>
        <strain evidence="5">Z-7934</strain>
    </source>
</reference>
<evidence type="ECO:0000256" key="3">
    <source>
        <dbReference type="HAMAP-Rule" id="MF_01830"/>
    </source>
</evidence>
<evidence type="ECO:0000313" key="4">
    <source>
        <dbReference type="EMBL" id="SFH81938.1"/>
    </source>
</evidence>
<evidence type="ECO:0000256" key="1">
    <source>
        <dbReference type="ARBA" id="ARBA00007896"/>
    </source>
</evidence>
<dbReference type="OrthoDB" id="149585at2"/>
<dbReference type="PIRSF" id="PIRSF029755">
    <property type="entry name" value="UCP029755"/>
    <property type="match status" value="1"/>
</dbReference>
<dbReference type="PANTHER" id="PTHR32022">
    <property type="entry name" value="D-GLUTAMATE CYCLASE, MITOCHONDRIAL"/>
    <property type="match status" value="1"/>
</dbReference>
<dbReference type="InterPro" id="IPR038021">
    <property type="entry name" value="Putative_hydro-lyase"/>
</dbReference>
<dbReference type="AlphaFoldDB" id="A0A1I3D5S6"/>
<dbReference type="RefSeq" id="WP_093371154.1">
    <property type="nucleotide sequence ID" value="NZ_FOQA01000003.1"/>
</dbReference>
<dbReference type="FunFam" id="3.30.2040.10:FF:000001">
    <property type="entry name" value="D-glutamate cyclase, mitochondrial"/>
    <property type="match status" value="1"/>
</dbReference>
<dbReference type="GO" id="GO:0016829">
    <property type="term" value="F:lyase activity"/>
    <property type="evidence" value="ECO:0007669"/>
    <property type="project" value="UniProtKB-KW"/>
</dbReference>
<dbReference type="InterPro" id="IPR016938">
    <property type="entry name" value="UPF0317"/>
</dbReference>
<sequence length="263" mass="29313">MKNKSVPEIWDAIKRGDWRKPTSGIAPGFAQTNVVILPKEDAFDFLLFCIRNEQPCPIIDVTDPGQTAPPQAGPQADIRYHVPKYRIYRYGELEKEVESIEDIYKDDMVTFLIGCSFTFEEALMQVGIPVRHIEEGRNVPMYITNIETSPAGIFSGPMVVSMRPMTPKQAEEAARITAGFRKAHGAPVHIGDPTKIGIEDIQKVDFGDAPVIKEGEIPVFWACGVTPQMALKKAKPELVITHSPGHMFITSITEEEIRNAHLD</sequence>
<dbReference type="HAMAP" id="MF_01830">
    <property type="entry name" value="Hydro_lyase"/>
    <property type="match status" value="1"/>
</dbReference>
<dbReference type="Gene3D" id="3.40.1640.10">
    <property type="entry name" value="PSTPO5379-like"/>
    <property type="match status" value="1"/>
</dbReference>
<comment type="similarity">
    <text evidence="1 3">Belongs to the D-glutamate cyclase family.</text>
</comment>
<accession>A0A1I3D5S6</accession>
<dbReference type="NCBIfam" id="NF003969">
    <property type="entry name" value="PRK05463.1"/>
    <property type="match status" value="1"/>
</dbReference>